<feature type="transmembrane region" description="Helical" evidence="11">
    <location>
        <begin position="829"/>
        <end position="850"/>
    </location>
</feature>
<keyword evidence="13" id="KW-1185">Reference proteome</keyword>
<keyword evidence="3 11" id="KW-0812">Transmembrane</keyword>
<evidence type="ECO:0000256" key="5">
    <source>
        <dbReference type="ARBA" id="ARBA00022989"/>
    </source>
</evidence>
<dbReference type="PRINTS" id="PR00248">
    <property type="entry name" value="GPCRMGR"/>
</dbReference>
<dbReference type="InterPro" id="IPR017978">
    <property type="entry name" value="GPCR_3_C"/>
</dbReference>
<evidence type="ECO:0000256" key="2">
    <source>
        <dbReference type="ARBA" id="ARBA00022475"/>
    </source>
</evidence>
<feature type="domain" description="G-protein coupled receptors family 3 profile" evidence="12">
    <location>
        <begin position="513"/>
        <end position="777"/>
    </location>
</feature>
<feature type="transmembrane region" description="Helical" evidence="11">
    <location>
        <begin position="672"/>
        <end position="695"/>
    </location>
</feature>
<feature type="non-terminal residue" evidence="14">
    <location>
        <position position="1"/>
    </location>
</feature>
<keyword evidence="4" id="KW-0732">Signal</keyword>
<accession>A0ABM0SG65</accession>
<dbReference type="SUPFAM" id="SSF53822">
    <property type="entry name" value="Periplasmic binding protein-like I"/>
    <property type="match status" value="1"/>
</dbReference>
<evidence type="ECO:0000313" key="13">
    <source>
        <dbReference type="Proteomes" id="UP000694923"/>
    </source>
</evidence>
<evidence type="ECO:0000256" key="4">
    <source>
        <dbReference type="ARBA" id="ARBA00022729"/>
    </source>
</evidence>
<dbReference type="PRINTS" id="PR01535">
    <property type="entry name" value="VOMERONASL2R"/>
</dbReference>
<comment type="subcellular location">
    <subcellularLocation>
        <location evidence="1">Cell membrane</location>
        <topology evidence="1">Multi-pass membrane protein</topology>
    </subcellularLocation>
</comment>
<evidence type="ECO:0000256" key="10">
    <source>
        <dbReference type="ARBA" id="ARBA00023224"/>
    </source>
</evidence>
<dbReference type="PANTHER" id="PTHR24061">
    <property type="entry name" value="CALCIUM-SENSING RECEPTOR-RELATED"/>
    <property type="match status" value="1"/>
</dbReference>
<feature type="transmembrane region" description="Helical" evidence="11">
    <location>
        <begin position="739"/>
        <end position="762"/>
    </location>
</feature>
<name>A0ABM0SG65_GALVR</name>
<dbReference type="InterPro" id="IPR000337">
    <property type="entry name" value="GPCR_3"/>
</dbReference>
<keyword evidence="10" id="KW-0807">Transducer</keyword>
<feature type="transmembrane region" description="Helical" evidence="11">
    <location>
        <begin position="951"/>
        <end position="974"/>
    </location>
</feature>
<dbReference type="InterPro" id="IPR001828">
    <property type="entry name" value="ANF_lig-bd_rcpt"/>
</dbReference>
<sequence length="1080" mass="119467">WNYLVAQSFVFAIEEINRDARLLPNLTLGFSIWSSGDSVHGALREMMGFLTGQEEPIPNYTCQLSIPRVALVGDTRSVLSVAMARLLGLYKFPQVSYTSTLASLSDKTQFPSFLRTLASDVMFSHAVAQLVIHFRWSWVNILAQDDDFGQQGSSLVTQELTQAGICIEFHLYIPFRQSLEKINAIVQKMESCTATVVLVFLSNSNFQLVLQGLLGRGVFGKVWASQSTLHTALALTMPGISQVLQSTFSLLQHSIQVPGFPEFLAHLHPTWTPEDPFIERFWESTFGCTWPHRNLESAGNSTVSGKVQFCSGNESLRGQVYPFQEVSKVDTAYTAVYSIAHALQDLVACENGDGECADTWHLQPWQLLLSLRDVNFKTLDGREIMFDANGDLVTEFDILYGQKTTEGLFHFVHIGIIHPGASSKDRMTVHLMKEDLQVPSSVCSRSCAPGFSQIPQQGFPHCCFECSFCPEGQFADQIDMKRCLLCPEEQYSSPTRDHCLPRMETFLAFDEPLGLTLASMALILAGLVLLVFGVFLKHRDTPVVRANNRALSYILLASLTLCALCPLLFLGRPTAATCLLRQTTFAVMFTMAISSILAKTITVVLAFRVTRPGDRVWVCLRPGASTLVVLVASFIQIVLCGVWLGISPPFPDRDISSKPHHIVIYCQEGSGVAFYCMLGYLSILAVGTFSVAFLARGLPNAFNETKFITFSMLLFCSVWTAFLPLYHSARGKSTVAVEIFSILASTAGLLGGIFVPKCYIILLKPEQNTLVRLRRGHQAQLERQSKEYPRGRLPRPQPQTLILAGLVLLVFGVFLKHRDTPVVRANNRALSYILLTSLTLCALCPLLFLSRPTAATCLLRQTTFAVVFTVAISSILAKTLTVVLAFRVTRPGDRVRVCLRPGASTLVVLVASFIQIVLCGVWLGISPPFPDRDMSSKSHHIVIYCQEGSGIAFYCMLGYLSILAVGTFSVAFLARGLPDAFNETKFVTFSMLLFCSVWTAFLPLYHSARGKSTVAVEIFSILASTAGLLGGIFVPKCYIILLKPEQNTLVRLRRGHQAQLERQSKECQRGRLPRPQPQAS</sequence>
<evidence type="ECO:0000256" key="7">
    <source>
        <dbReference type="ARBA" id="ARBA00023136"/>
    </source>
</evidence>
<evidence type="ECO:0000256" key="6">
    <source>
        <dbReference type="ARBA" id="ARBA00023040"/>
    </source>
</evidence>
<evidence type="ECO:0000313" key="14">
    <source>
        <dbReference type="RefSeq" id="XP_008591856.1"/>
    </source>
</evidence>
<evidence type="ECO:0000259" key="12">
    <source>
        <dbReference type="PROSITE" id="PS50259"/>
    </source>
</evidence>
<feature type="transmembrane region" description="Helical" evidence="11">
    <location>
        <begin position="906"/>
        <end position="930"/>
    </location>
</feature>
<dbReference type="InterPro" id="IPR004073">
    <property type="entry name" value="GPCR_3_vmron_rcpt_2"/>
</dbReference>
<dbReference type="RefSeq" id="XP_008591856.1">
    <property type="nucleotide sequence ID" value="XM_008593634.1"/>
</dbReference>
<dbReference type="Gene3D" id="3.40.50.2300">
    <property type="match status" value="2"/>
</dbReference>
<feature type="transmembrane region" description="Helical" evidence="11">
    <location>
        <begin position="627"/>
        <end position="646"/>
    </location>
</feature>
<dbReference type="GeneID" id="103609286"/>
<dbReference type="CDD" id="cd15283">
    <property type="entry name" value="7tmC_V2R_pheromone"/>
    <property type="match status" value="2"/>
</dbReference>
<feature type="transmembrane region" description="Helical" evidence="11">
    <location>
        <begin position="862"/>
        <end position="886"/>
    </location>
</feature>
<keyword evidence="9" id="KW-0325">Glycoprotein</keyword>
<dbReference type="PROSITE" id="PS00981">
    <property type="entry name" value="G_PROTEIN_RECEP_F3_3"/>
    <property type="match status" value="2"/>
</dbReference>
<keyword evidence="6" id="KW-0297">G-protein coupled receptor</keyword>
<dbReference type="PROSITE" id="PS50259">
    <property type="entry name" value="G_PROTEIN_RECEP_F3_4"/>
    <property type="match status" value="2"/>
</dbReference>
<dbReference type="PANTHER" id="PTHR24061:SF529">
    <property type="entry name" value="VOMERONASAL 2, RECEPTOR 53-RELATED"/>
    <property type="match status" value="1"/>
</dbReference>
<keyword evidence="8" id="KW-0675">Receptor</keyword>
<feature type="domain" description="G-protein coupled receptors family 3 profile" evidence="12">
    <location>
        <begin position="806"/>
        <end position="1056"/>
    </location>
</feature>
<feature type="transmembrane region" description="Helical" evidence="11">
    <location>
        <begin position="550"/>
        <end position="571"/>
    </location>
</feature>
<organism evidence="13 14">
    <name type="scientific">Galeopterus variegatus</name>
    <name type="common">Malayan flying lemur</name>
    <name type="synonym">Cynocephalus variegatus</name>
    <dbReference type="NCBI Taxonomy" id="482537"/>
    <lineage>
        <taxon>Eukaryota</taxon>
        <taxon>Metazoa</taxon>
        <taxon>Chordata</taxon>
        <taxon>Craniata</taxon>
        <taxon>Vertebrata</taxon>
        <taxon>Euteleostomi</taxon>
        <taxon>Mammalia</taxon>
        <taxon>Eutheria</taxon>
        <taxon>Euarchontoglires</taxon>
        <taxon>Dermoptera</taxon>
        <taxon>Cynocephalidae</taxon>
        <taxon>Galeopterus</taxon>
    </lineage>
</organism>
<feature type="transmembrane region" description="Helical" evidence="11">
    <location>
        <begin position="986"/>
        <end position="1006"/>
    </location>
</feature>
<keyword evidence="5 11" id="KW-1133">Transmembrane helix</keyword>
<dbReference type="InterPro" id="IPR000068">
    <property type="entry name" value="GPCR_3_Ca_sens_rcpt-rel"/>
</dbReference>
<evidence type="ECO:0000256" key="1">
    <source>
        <dbReference type="ARBA" id="ARBA00004651"/>
    </source>
</evidence>
<reference evidence="14" key="1">
    <citation type="submission" date="2025-08" db="UniProtKB">
        <authorList>
            <consortium name="RefSeq"/>
        </authorList>
    </citation>
    <scope>IDENTIFICATION</scope>
</reference>
<dbReference type="InterPro" id="IPR017979">
    <property type="entry name" value="GPCR_3_CS"/>
</dbReference>
<keyword evidence="7 11" id="KW-0472">Membrane</keyword>
<dbReference type="Pfam" id="PF00003">
    <property type="entry name" value="7tm_3"/>
    <property type="match status" value="2"/>
</dbReference>
<dbReference type="PROSITE" id="PS00980">
    <property type="entry name" value="G_PROTEIN_RECEP_F3_2"/>
    <property type="match status" value="1"/>
</dbReference>
<dbReference type="InterPro" id="IPR011500">
    <property type="entry name" value="GPCR_3_9-Cys_dom"/>
</dbReference>
<protein>
    <submittedName>
        <fullName evidence="14">Vomeronasal type-2 receptor 26-like</fullName>
    </submittedName>
</protein>
<feature type="transmembrane region" description="Helical" evidence="11">
    <location>
        <begin position="583"/>
        <end position="607"/>
    </location>
</feature>
<dbReference type="InterPro" id="IPR038550">
    <property type="entry name" value="GPCR_3_9-Cys_sf"/>
</dbReference>
<keyword evidence="2" id="KW-1003">Cell membrane</keyword>
<feature type="transmembrane region" description="Helical" evidence="11">
    <location>
        <begin position="1018"/>
        <end position="1041"/>
    </location>
</feature>
<feature type="transmembrane region" description="Helical" evidence="11">
    <location>
        <begin position="513"/>
        <end position="538"/>
    </location>
</feature>
<dbReference type="Pfam" id="PF01094">
    <property type="entry name" value="ANF_receptor"/>
    <property type="match status" value="1"/>
</dbReference>
<feature type="transmembrane region" description="Helical" evidence="11">
    <location>
        <begin position="707"/>
        <end position="727"/>
    </location>
</feature>
<dbReference type="Proteomes" id="UP000694923">
    <property type="component" value="Unplaced"/>
</dbReference>
<gene>
    <name evidence="14" type="primary">LOC103609286</name>
</gene>
<dbReference type="InterPro" id="IPR028082">
    <property type="entry name" value="Peripla_BP_I"/>
</dbReference>
<evidence type="ECO:0000256" key="11">
    <source>
        <dbReference type="SAM" id="Phobius"/>
    </source>
</evidence>
<dbReference type="Gene3D" id="2.10.50.30">
    <property type="entry name" value="GPCR, family 3, nine cysteines domain"/>
    <property type="match status" value="1"/>
</dbReference>
<dbReference type="Pfam" id="PF07562">
    <property type="entry name" value="NCD3G"/>
    <property type="match status" value="1"/>
</dbReference>
<evidence type="ECO:0000256" key="8">
    <source>
        <dbReference type="ARBA" id="ARBA00023170"/>
    </source>
</evidence>
<evidence type="ECO:0000256" key="9">
    <source>
        <dbReference type="ARBA" id="ARBA00023180"/>
    </source>
</evidence>
<evidence type="ECO:0000256" key="3">
    <source>
        <dbReference type="ARBA" id="ARBA00022692"/>
    </source>
</evidence>
<proteinExistence type="predicted"/>